<dbReference type="EMBL" id="JAEPRC010000523">
    <property type="protein sequence ID" value="KAG2195508.1"/>
    <property type="molecule type" value="Genomic_DNA"/>
</dbReference>
<dbReference type="OrthoDB" id="6029at2759"/>
<feature type="compositionally biased region" description="Acidic residues" evidence="12">
    <location>
        <begin position="99"/>
        <end position="108"/>
    </location>
</feature>
<dbReference type="Pfam" id="PF07992">
    <property type="entry name" value="Pyr_redox_2"/>
    <property type="match status" value="1"/>
</dbReference>
<comment type="similarity">
    <text evidence="3">Belongs to the FAD-dependent oxidoreductase family.</text>
</comment>
<dbReference type="GO" id="GO:0005739">
    <property type="term" value="C:mitochondrion"/>
    <property type="evidence" value="ECO:0007669"/>
    <property type="project" value="UniProtKB-SubCell"/>
</dbReference>
<gene>
    <name evidence="15" type="ORF">INT46_002703</name>
</gene>
<dbReference type="GO" id="GO:0033108">
    <property type="term" value="P:mitochondrial respiratory chain complex assembly"/>
    <property type="evidence" value="ECO:0007669"/>
    <property type="project" value="TreeGrafter"/>
</dbReference>
<dbReference type="PANTHER" id="PTHR43557">
    <property type="entry name" value="APOPTOSIS-INDUCING FACTOR 1"/>
    <property type="match status" value="1"/>
</dbReference>
<evidence type="ECO:0000256" key="4">
    <source>
        <dbReference type="ARBA" id="ARBA00022630"/>
    </source>
</evidence>
<accession>A0A8H7QPU4</accession>
<dbReference type="GO" id="GO:0046983">
    <property type="term" value="F:protein dimerization activity"/>
    <property type="evidence" value="ECO:0007669"/>
    <property type="project" value="InterPro"/>
</dbReference>
<keyword evidence="4" id="KW-0285">Flavoprotein</keyword>
<name>A0A8H7QPU4_9FUNG</name>
<dbReference type="GO" id="GO:0016174">
    <property type="term" value="F:NAD(P)H oxidase H2O2-forming activity"/>
    <property type="evidence" value="ECO:0007669"/>
    <property type="project" value="TreeGrafter"/>
</dbReference>
<evidence type="ECO:0000313" key="15">
    <source>
        <dbReference type="EMBL" id="KAG2195508.1"/>
    </source>
</evidence>
<organism evidence="15 16">
    <name type="scientific">Mucor plumbeus</name>
    <dbReference type="NCBI Taxonomy" id="97098"/>
    <lineage>
        <taxon>Eukaryota</taxon>
        <taxon>Fungi</taxon>
        <taxon>Fungi incertae sedis</taxon>
        <taxon>Mucoromycota</taxon>
        <taxon>Mucoromycotina</taxon>
        <taxon>Mucoromycetes</taxon>
        <taxon>Mucorales</taxon>
        <taxon>Mucorineae</taxon>
        <taxon>Mucoraceae</taxon>
        <taxon>Mucor</taxon>
    </lineage>
</organism>
<dbReference type="PRINTS" id="PR00368">
    <property type="entry name" value="FADPNR"/>
</dbReference>
<protein>
    <recommendedName>
        <fullName evidence="17">Apoptosis-inducing factor 1, mitochondrial</fullName>
    </recommendedName>
</protein>
<dbReference type="SUPFAM" id="SSF51905">
    <property type="entry name" value="FAD/NAD(P)-binding domain"/>
    <property type="match status" value="2"/>
</dbReference>
<evidence type="ECO:0000313" key="16">
    <source>
        <dbReference type="Proteomes" id="UP000650833"/>
    </source>
</evidence>
<keyword evidence="5" id="KW-0053">Apoptosis</keyword>
<dbReference type="InterPro" id="IPR016156">
    <property type="entry name" value="FAD/NAD-linked_Rdtase_dimer_sf"/>
</dbReference>
<reference evidence="15" key="1">
    <citation type="submission" date="2020-12" db="EMBL/GenBank/DDBJ databases">
        <title>Metabolic potential, ecology and presence of endohyphal bacteria is reflected in genomic diversity of Mucoromycotina.</title>
        <authorList>
            <person name="Muszewska A."/>
            <person name="Okrasinska A."/>
            <person name="Steczkiewicz K."/>
            <person name="Drgas O."/>
            <person name="Orlowska M."/>
            <person name="Perlinska-Lenart U."/>
            <person name="Aleksandrzak-Piekarczyk T."/>
            <person name="Szatraj K."/>
            <person name="Zielenkiewicz U."/>
            <person name="Pilsyk S."/>
            <person name="Malc E."/>
            <person name="Mieczkowski P."/>
            <person name="Kruszewska J.S."/>
            <person name="Biernat P."/>
            <person name="Pawlowska J."/>
        </authorList>
    </citation>
    <scope>NUCLEOTIDE SEQUENCE</scope>
    <source>
        <strain evidence="15">CBS 226.32</strain>
    </source>
</reference>
<evidence type="ECO:0000256" key="6">
    <source>
        <dbReference type="ARBA" id="ARBA00022827"/>
    </source>
</evidence>
<evidence type="ECO:0000256" key="11">
    <source>
        <dbReference type="ARBA" id="ARBA00047786"/>
    </source>
</evidence>
<evidence type="ECO:0000256" key="5">
    <source>
        <dbReference type="ARBA" id="ARBA00022703"/>
    </source>
</evidence>
<evidence type="ECO:0000256" key="12">
    <source>
        <dbReference type="SAM" id="MobiDB-lite"/>
    </source>
</evidence>
<dbReference type="InterPro" id="IPR023753">
    <property type="entry name" value="FAD/NAD-binding_dom"/>
</dbReference>
<keyword evidence="6" id="KW-0274">FAD</keyword>
<dbReference type="InterPro" id="IPR050446">
    <property type="entry name" value="FAD-oxidoreductase/Apoptosis"/>
</dbReference>
<dbReference type="SMART" id="SM01353">
    <property type="entry name" value="AIF_C"/>
    <property type="match status" value="1"/>
</dbReference>
<dbReference type="SUPFAM" id="SSF55424">
    <property type="entry name" value="FAD/NAD-linked reductases, dimerisation (C-terminal) domain"/>
    <property type="match status" value="1"/>
</dbReference>
<dbReference type="GO" id="GO:0071949">
    <property type="term" value="F:FAD binding"/>
    <property type="evidence" value="ECO:0007669"/>
    <property type="project" value="TreeGrafter"/>
</dbReference>
<proteinExistence type="inferred from homology"/>
<comment type="cofactor">
    <cofactor evidence="1">
        <name>FAD</name>
        <dbReference type="ChEBI" id="CHEBI:57692"/>
    </cofactor>
</comment>
<evidence type="ECO:0000256" key="8">
    <source>
        <dbReference type="ARBA" id="ARBA00023002"/>
    </source>
</evidence>
<evidence type="ECO:0000256" key="3">
    <source>
        <dbReference type="ARBA" id="ARBA00006442"/>
    </source>
</evidence>
<feature type="region of interest" description="Disordered" evidence="12">
    <location>
        <begin position="503"/>
        <end position="525"/>
    </location>
</feature>
<dbReference type="Gene3D" id="3.50.50.60">
    <property type="entry name" value="FAD/NAD(P)-binding domain"/>
    <property type="match status" value="2"/>
</dbReference>
<comment type="catalytic activity">
    <reaction evidence="11">
        <text>A + NADH + H(+) = AH2 + NAD(+)</text>
        <dbReference type="Rhea" id="RHEA:11356"/>
        <dbReference type="ChEBI" id="CHEBI:13193"/>
        <dbReference type="ChEBI" id="CHEBI:15378"/>
        <dbReference type="ChEBI" id="CHEBI:17499"/>
        <dbReference type="ChEBI" id="CHEBI:57540"/>
        <dbReference type="ChEBI" id="CHEBI:57945"/>
    </reaction>
</comment>
<dbReference type="Proteomes" id="UP000650833">
    <property type="component" value="Unassembled WGS sequence"/>
</dbReference>
<keyword evidence="10" id="KW-0496">Mitochondrion</keyword>
<sequence length="595" mass="64995">MNFLKATGHSVRFASRRGLVNVKPNSITQKASRFYSTPAVHEAAKKEGSNIPWAIGSFLIFGPILFKLTSPPPSKKKSEEHTSSHVHAIVPTSTADEEKTTEEEEEEIAAPVKKVQKPYVLVGAGTASFAAAQAIKEKDPQANVIIIGEEEYAPYMRPPLSKELWFSEDPEVGKKLVFKDWSGTERNTIYKDVSEYELIEDASGSDIETSKVKLLLNKSVSKLNVEDHTVTLNDGSIIYYNKVLLATGGQPKKLPTQTESDHVTTFRNIRDFQKLDKIAKDGAHVAVIGGGFLGSELAVALAHRSGKENMKVTQIFPEDGNMANVFPGYLTKWTTSRVRKLGVDVKDNSAVESVSTDKESGKTNIHLKDGTSVTVDHVIVAIGIEPRIDLARQAGLEIDEKRSGVVVNAELEARSDVYAAGDMVSFHDVQLGRRRIEHHDHAVLSGRHAGENMVGSNRTYNHQSMFWSDLGPEIGYEAVGLIDSQLSTVSVWAKATAEDTPAAAAASEADSPRTAPAETATGSVTNAIKAKESPFQDEKFGKGLVFYVRDQKVVGLVLFNVFGKVQEARDVINGGYTSDKIDGLVKQFDIYSKDH</sequence>
<keyword evidence="7" id="KW-0809">Transit peptide</keyword>
<dbReference type="GO" id="GO:0006915">
    <property type="term" value="P:apoptotic process"/>
    <property type="evidence" value="ECO:0007669"/>
    <property type="project" value="UniProtKB-KW"/>
</dbReference>
<comment type="subcellular location">
    <subcellularLocation>
        <location evidence="2">Mitochondrion</location>
    </subcellularLocation>
</comment>
<dbReference type="PANTHER" id="PTHR43557:SF4">
    <property type="entry name" value="APOPTOSIS-INDUCING FACTOR 1, MITOCHONDRIAL"/>
    <property type="match status" value="1"/>
</dbReference>
<evidence type="ECO:0008006" key="17">
    <source>
        <dbReference type="Google" id="ProtNLM"/>
    </source>
</evidence>
<evidence type="ECO:0000256" key="2">
    <source>
        <dbReference type="ARBA" id="ARBA00004173"/>
    </source>
</evidence>
<evidence type="ECO:0000256" key="7">
    <source>
        <dbReference type="ARBA" id="ARBA00022946"/>
    </source>
</evidence>
<dbReference type="PRINTS" id="PR00411">
    <property type="entry name" value="PNDRDTASEI"/>
</dbReference>
<evidence type="ECO:0000256" key="1">
    <source>
        <dbReference type="ARBA" id="ARBA00001974"/>
    </source>
</evidence>
<keyword evidence="8" id="KW-0560">Oxidoreductase</keyword>
<dbReference type="Pfam" id="PF14721">
    <property type="entry name" value="AIF_C"/>
    <property type="match status" value="1"/>
</dbReference>
<evidence type="ECO:0000256" key="9">
    <source>
        <dbReference type="ARBA" id="ARBA00023027"/>
    </source>
</evidence>
<evidence type="ECO:0000256" key="10">
    <source>
        <dbReference type="ARBA" id="ARBA00023128"/>
    </source>
</evidence>
<feature type="domain" description="FAD/NAD(P)-binding" evidence="13">
    <location>
        <begin position="119"/>
        <end position="446"/>
    </location>
</feature>
<comment type="caution">
    <text evidence="15">The sequence shown here is derived from an EMBL/GenBank/DDBJ whole genome shotgun (WGS) entry which is preliminary data.</text>
</comment>
<dbReference type="InterPro" id="IPR036188">
    <property type="entry name" value="FAD/NAD-bd_sf"/>
</dbReference>
<feature type="domain" description="Mitochondrial apoptosis-inducing factor C-terminal" evidence="14">
    <location>
        <begin position="449"/>
        <end position="573"/>
    </location>
</feature>
<evidence type="ECO:0000259" key="14">
    <source>
        <dbReference type="Pfam" id="PF14721"/>
    </source>
</evidence>
<evidence type="ECO:0000259" key="13">
    <source>
        <dbReference type="Pfam" id="PF07992"/>
    </source>
</evidence>
<dbReference type="AlphaFoldDB" id="A0A8H7QPU4"/>
<keyword evidence="9" id="KW-0520">NAD</keyword>
<keyword evidence="16" id="KW-1185">Reference proteome</keyword>
<feature type="region of interest" description="Disordered" evidence="12">
    <location>
        <begin position="72"/>
        <end position="109"/>
    </location>
</feature>
<dbReference type="InterPro" id="IPR029324">
    <property type="entry name" value="AIF_C"/>
</dbReference>
<dbReference type="Gene3D" id="3.30.390.30">
    <property type="match status" value="1"/>
</dbReference>